<dbReference type="PROSITE" id="PS50109">
    <property type="entry name" value="HIS_KIN"/>
    <property type="match status" value="1"/>
</dbReference>
<dbReference type="Gene3D" id="3.30.565.10">
    <property type="entry name" value="Histidine kinase-like ATPase, C-terminal domain"/>
    <property type="match status" value="1"/>
</dbReference>
<dbReference type="Proteomes" id="UP000316008">
    <property type="component" value="Unassembled WGS sequence"/>
</dbReference>
<evidence type="ECO:0000256" key="4">
    <source>
        <dbReference type="ARBA" id="ARBA00022679"/>
    </source>
</evidence>
<evidence type="ECO:0000259" key="8">
    <source>
        <dbReference type="PROSITE" id="PS50109"/>
    </source>
</evidence>
<dbReference type="InterPro" id="IPR005467">
    <property type="entry name" value="His_kinase_dom"/>
</dbReference>
<comment type="catalytic activity">
    <reaction evidence="1">
        <text>ATP + protein L-histidine = ADP + protein N-phospho-L-histidine.</text>
        <dbReference type="EC" id="2.7.13.3"/>
    </reaction>
</comment>
<dbReference type="EMBL" id="VLPL01000003">
    <property type="protein sequence ID" value="TSJ45781.1"/>
    <property type="molecule type" value="Genomic_DNA"/>
</dbReference>
<keyword evidence="7" id="KW-0472">Membrane</keyword>
<dbReference type="CDD" id="cd00075">
    <property type="entry name" value="HATPase"/>
    <property type="match status" value="1"/>
</dbReference>
<dbReference type="Gene3D" id="1.10.287.130">
    <property type="match status" value="1"/>
</dbReference>
<keyword evidence="4" id="KW-0808">Transferase</keyword>
<accession>A0A556N0Q7</accession>
<dbReference type="GO" id="GO:0005886">
    <property type="term" value="C:plasma membrane"/>
    <property type="evidence" value="ECO:0007669"/>
    <property type="project" value="TreeGrafter"/>
</dbReference>
<dbReference type="EC" id="2.7.13.3" evidence="2"/>
<dbReference type="InterPro" id="IPR050351">
    <property type="entry name" value="BphY/WalK/GraS-like"/>
</dbReference>
<evidence type="ECO:0000256" key="3">
    <source>
        <dbReference type="ARBA" id="ARBA00022553"/>
    </source>
</evidence>
<dbReference type="Pfam" id="PF02518">
    <property type="entry name" value="HATPase_c"/>
    <property type="match status" value="1"/>
</dbReference>
<evidence type="ECO:0000256" key="2">
    <source>
        <dbReference type="ARBA" id="ARBA00012438"/>
    </source>
</evidence>
<dbReference type="SMART" id="SM00388">
    <property type="entry name" value="HisKA"/>
    <property type="match status" value="1"/>
</dbReference>
<evidence type="ECO:0000256" key="5">
    <source>
        <dbReference type="ARBA" id="ARBA00022777"/>
    </source>
</evidence>
<keyword evidence="7" id="KW-1133">Transmembrane helix</keyword>
<evidence type="ECO:0000256" key="6">
    <source>
        <dbReference type="ARBA" id="ARBA00023012"/>
    </source>
</evidence>
<evidence type="ECO:0000313" key="9">
    <source>
        <dbReference type="EMBL" id="TSJ45781.1"/>
    </source>
</evidence>
<dbReference type="GO" id="GO:0000155">
    <property type="term" value="F:phosphorelay sensor kinase activity"/>
    <property type="evidence" value="ECO:0007669"/>
    <property type="project" value="InterPro"/>
</dbReference>
<gene>
    <name evidence="9" type="ORF">FO442_08510</name>
</gene>
<evidence type="ECO:0000313" key="10">
    <source>
        <dbReference type="Proteomes" id="UP000316008"/>
    </source>
</evidence>
<proteinExistence type="predicted"/>
<dbReference type="Pfam" id="PF00512">
    <property type="entry name" value="HisKA"/>
    <property type="match status" value="1"/>
</dbReference>
<keyword evidence="7" id="KW-0812">Transmembrane</keyword>
<organism evidence="9 10">
    <name type="scientific">Fluviicola chungangensis</name>
    <dbReference type="NCBI Taxonomy" id="2597671"/>
    <lineage>
        <taxon>Bacteria</taxon>
        <taxon>Pseudomonadati</taxon>
        <taxon>Bacteroidota</taxon>
        <taxon>Flavobacteriia</taxon>
        <taxon>Flavobacteriales</taxon>
        <taxon>Crocinitomicaceae</taxon>
        <taxon>Fluviicola</taxon>
    </lineage>
</organism>
<keyword evidence="10" id="KW-1185">Reference proteome</keyword>
<dbReference type="GO" id="GO:0004721">
    <property type="term" value="F:phosphoprotein phosphatase activity"/>
    <property type="evidence" value="ECO:0007669"/>
    <property type="project" value="TreeGrafter"/>
</dbReference>
<dbReference type="GO" id="GO:0016036">
    <property type="term" value="P:cellular response to phosphate starvation"/>
    <property type="evidence" value="ECO:0007669"/>
    <property type="project" value="TreeGrafter"/>
</dbReference>
<dbReference type="InterPro" id="IPR004358">
    <property type="entry name" value="Sig_transdc_His_kin-like_C"/>
</dbReference>
<evidence type="ECO:0000256" key="7">
    <source>
        <dbReference type="SAM" id="Phobius"/>
    </source>
</evidence>
<dbReference type="InterPro" id="IPR003661">
    <property type="entry name" value="HisK_dim/P_dom"/>
</dbReference>
<feature type="transmembrane region" description="Helical" evidence="7">
    <location>
        <begin position="38"/>
        <end position="58"/>
    </location>
</feature>
<comment type="caution">
    <text evidence="9">The sequence shown here is derived from an EMBL/GenBank/DDBJ whole genome shotgun (WGS) entry which is preliminary data.</text>
</comment>
<protein>
    <recommendedName>
        <fullName evidence="2">histidine kinase</fullName>
        <ecNumber evidence="2">2.7.13.3</ecNumber>
    </recommendedName>
</protein>
<feature type="transmembrane region" description="Helical" evidence="7">
    <location>
        <begin position="7"/>
        <end position="32"/>
    </location>
</feature>
<dbReference type="PRINTS" id="PR00344">
    <property type="entry name" value="BCTRLSENSOR"/>
</dbReference>
<evidence type="ECO:0000256" key="1">
    <source>
        <dbReference type="ARBA" id="ARBA00000085"/>
    </source>
</evidence>
<dbReference type="FunFam" id="3.30.565.10:FF:000006">
    <property type="entry name" value="Sensor histidine kinase WalK"/>
    <property type="match status" value="1"/>
</dbReference>
<keyword evidence="6" id="KW-0902">Two-component regulatory system</keyword>
<dbReference type="PANTHER" id="PTHR45453">
    <property type="entry name" value="PHOSPHATE REGULON SENSOR PROTEIN PHOR"/>
    <property type="match status" value="1"/>
</dbReference>
<keyword evidence="5 9" id="KW-0418">Kinase</keyword>
<name>A0A556N0Q7_9FLAO</name>
<dbReference type="RefSeq" id="WP_144332736.1">
    <property type="nucleotide sequence ID" value="NZ_VLPL01000003.1"/>
</dbReference>
<dbReference type="PANTHER" id="PTHR45453:SF1">
    <property type="entry name" value="PHOSPHATE REGULON SENSOR PROTEIN PHOR"/>
    <property type="match status" value="1"/>
</dbReference>
<sequence length="361" mass="41233">MKKLNPFTIILIGSGIVAVCLALILIVVNFFYPIPVGVFVSVILPGALGTFIAFYFLFRAFIYNRLRILYRSIRKGKMMPDEKLYINMSEDIIGNAESDSKKWSEQRTSEITQLQQQDKFRREFIGNLAHELKTPVFSIQGYVLTLLEGGLEDERVNRMFLERASKAIDRMTNILNDLDELTKLEVNDLKMDMRPFDLKELVKEVLESLELRSQEKHIKLRFAKEYNKEIMVRADRGKIAQVLTNLISNSISYGNENGETQIRFYEVDDLVSVEISDNGPGIEPHELPRLFERFYRVEKSRNRNEGGSGLGLSIVKHILDSHNQTISVRSTIGVGSTFTFSLDKFEGTSSTLVTSRGITIK</sequence>
<dbReference type="AlphaFoldDB" id="A0A556N0Q7"/>
<feature type="domain" description="Histidine kinase" evidence="8">
    <location>
        <begin position="127"/>
        <end position="346"/>
    </location>
</feature>
<dbReference type="InterPro" id="IPR036097">
    <property type="entry name" value="HisK_dim/P_sf"/>
</dbReference>
<dbReference type="OrthoDB" id="9813151at2"/>
<dbReference type="InterPro" id="IPR036890">
    <property type="entry name" value="HATPase_C_sf"/>
</dbReference>
<reference evidence="9 10" key="1">
    <citation type="submission" date="2019-07" db="EMBL/GenBank/DDBJ databases">
        <authorList>
            <person name="Huq M.A."/>
        </authorList>
    </citation>
    <scope>NUCLEOTIDE SEQUENCE [LARGE SCALE GENOMIC DNA]</scope>
    <source>
        <strain evidence="9 10">MAH-3</strain>
    </source>
</reference>
<keyword evidence="3" id="KW-0597">Phosphoprotein</keyword>
<dbReference type="CDD" id="cd00082">
    <property type="entry name" value="HisKA"/>
    <property type="match status" value="1"/>
</dbReference>
<dbReference type="SUPFAM" id="SSF55874">
    <property type="entry name" value="ATPase domain of HSP90 chaperone/DNA topoisomerase II/histidine kinase"/>
    <property type="match status" value="1"/>
</dbReference>
<dbReference type="InterPro" id="IPR003594">
    <property type="entry name" value="HATPase_dom"/>
</dbReference>
<dbReference type="SMART" id="SM00387">
    <property type="entry name" value="HATPase_c"/>
    <property type="match status" value="1"/>
</dbReference>
<dbReference type="SUPFAM" id="SSF47384">
    <property type="entry name" value="Homodimeric domain of signal transducing histidine kinase"/>
    <property type="match status" value="1"/>
</dbReference>